<reference evidence="3 4" key="1">
    <citation type="journal article" date="2019" name="Int. J. Syst. Evol. Microbiol.">
        <title>The Global Catalogue of Microorganisms (GCM) 10K type strain sequencing project: providing services to taxonomists for standard genome sequencing and annotation.</title>
        <authorList>
            <consortium name="The Broad Institute Genomics Platform"/>
            <consortium name="The Broad Institute Genome Sequencing Center for Infectious Disease"/>
            <person name="Wu L."/>
            <person name="Ma J."/>
        </authorList>
    </citation>
    <scope>NUCLEOTIDE SEQUENCE [LARGE SCALE GENOMIC DNA]</scope>
    <source>
        <strain evidence="3 4">JCM 14326</strain>
    </source>
</reference>
<protein>
    <recommendedName>
        <fullName evidence="2">N-terminal domain-containing protein</fullName>
    </recommendedName>
</protein>
<dbReference type="InterPro" id="IPR013610">
    <property type="entry name" value="ArdC_N"/>
</dbReference>
<accession>A0ABN2N676</accession>
<dbReference type="RefSeq" id="WP_344099960.1">
    <property type="nucleotide sequence ID" value="NZ_BAAANL010000001.1"/>
</dbReference>
<comment type="caution">
    <text evidence="3">The sequence shown here is derived from an EMBL/GenBank/DDBJ whole genome shotgun (WGS) entry which is preliminary data.</text>
</comment>
<name>A0ABN2N676_9MICO</name>
<dbReference type="Pfam" id="PF08401">
    <property type="entry name" value="ArdcN"/>
    <property type="match status" value="1"/>
</dbReference>
<feature type="domain" description="N-terminal" evidence="2">
    <location>
        <begin position="36"/>
        <end position="131"/>
    </location>
</feature>
<proteinExistence type="predicted"/>
<evidence type="ECO:0000313" key="4">
    <source>
        <dbReference type="Proteomes" id="UP001501094"/>
    </source>
</evidence>
<sequence>MSTNPATRQANAERDPKLDALHEALTDAVQALVSGQDWQRAMTFAARFRRYSFGNCLLLAVQSQAAYEKGLLPAPYPRYVAGYRQWQSLGRQVIRGSRAFQILAPTTARFAVTDDGSARRLGKGERAEAGETVATRLVGVRPAHVFPAEFTEGSEPLPEPPAPKLLRGEAPPGLWDGLAALIRQRGFTLDDVSTAAQIGGANGVTMWGPDQILVRADMDPLARVKTLAHETGHLVAHTPGDPDVPAHRGIVEIEAESVAAFVLAAHGVDSADYTVPYVSTWASRVKGVDPVAAVQQTATRVRTIALTILDGLDTTMVPDGDPPGLDRAARNGSPDQTRAPAAIDGAAPSNRRPAATGRGAARLPVIPESAGAAVPIEGPGR</sequence>
<gene>
    <name evidence="3" type="ORF">GCM10009751_09220</name>
</gene>
<evidence type="ECO:0000256" key="1">
    <source>
        <dbReference type="SAM" id="MobiDB-lite"/>
    </source>
</evidence>
<evidence type="ECO:0000313" key="3">
    <source>
        <dbReference type="EMBL" id="GAA1854547.1"/>
    </source>
</evidence>
<keyword evidence="4" id="KW-1185">Reference proteome</keyword>
<evidence type="ECO:0000259" key="2">
    <source>
        <dbReference type="Pfam" id="PF08401"/>
    </source>
</evidence>
<dbReference type="Proteomes" id="UP001501094">
    <property type="component" value="Unassembled WGS sequence"/>
</dbReference>
<organism evidence="3 4">
    <name type="scientific">Myceligenerans crystallogenes</name>
    <dbReference type="NCBI Taxonomy" id="316335"/>
    <lineage>
        <taxon>Bacteria</taxon>
        <taxon>Bacillati</taxon>
        <taxon>Actinomycetota</taxon>
        <taxon>Actinomycetes</taxon>
        <taxon>Micrococcales</taxon>
        <taxon>Promicromonosporaceae</taxon>
        <taxon>Myceligenerans</taxon>
    </lineage>
</organism>
<feature type="region of interest" description="Disordered" evidence="1">
    <location>
        <begin position="315"/>
        <end position="381"/>
    </location>
</feature>
<feature type="compositionally biased region" description="Low complexity" evidence="1">
    <location>
        <begin position="351"/>
        <end position="362"/>
    </location>
</feature>
<dbReference type="EMBL" id="BAAANL010000001">
    <property type="protein sequence ID" value="GAA1854547.1"/>
    <property type="molecule type" value="Genomic_DNA"/>
</dbReference>